<evidence type="ECO:0000256" key="1">
    <source>
        <dbReference type="ARBA" id="ARBA00022630"/>
    </source>
</evidence>
<keyword evidence="1" id="KW-0285">Flavoprotein</keyword>
<dbReference type="InterPro" id="IPR002938">
    <property type="entry name" value="FAD-bd"/>
</dbReference>
<evidence type="ECO:0000256" key="4">
    <source>
        <dbReference type="ARBA" id="ARBA00023033"/>
    </source>
</evidence>
<comment type="caution">
    <text evidence="6">The sequence shown here is derived from an EMBL/GenBank/DDBJ whole genome shotgun (WGS) entry which is preliminary data.</text>
</comment>
<proteinExistence type="predicted"/>
<keyword evidence="7" id="KW-1185">Reference proteome</keyword>
<name>A0ABW1PXW8_9ENTR</name>
<keyword evidence="3" id="KW-0560">Oxidoreductase</keyword>
<protein>
    <submittedName>
        <fullName evidence="6">FAD-dependent oxidoreductase</fullName>
    </submittedName>
</protein>
<keyword evidence="4" id="KW-0503">Monooxygenase</keyword>
<dbReference type="PANTHER" id="PTHR46972">
    <property type="entry name" value="MONOOXYGENASE ASQM-RELATED"/>
    <property type="match status" value="1"/>
</dbReference>
<keyword evidence="2" id="KW-0274">FAD</keyword>
<organism evidence="6 7">
    <name type="scientific">Citrobacter bitternis</name>
    <dbReference type="NCBI Taxonomy" id="1585982"/>
    <lineage>
        <taxon>Bacteria</taxon>
        <taxon>Pseudomonadati</taxon>
        <taxon>Pseudomonadota</taxon>
        <taxon>Gammaproteobacteria</taxon>
        <taxon>Enterobacterales</taxon>
        <taxon>Enterobacteriaceae</taxon>
        <taxon>Citrobacter</taxon>
    </lineage>
</organism>
<feature type="domain" description="FAD-binding" evidence="5">
    <location>
        <begin position="6"/>
        <end position="99"/>
    </location>
</feature>
<dbReference type="EMBL" id="JBHSRG010000004">
    <property type="protein sequence ID" value="MFC6120872.1"/>
    <property type="molecule type" value="Genomic_DNA"/>
</dbReference>
<evidence type="ECO:0000256" key="2">
    <source>
        <dbReference type="ARBA" id="ARBA00022827"/>
    </source>
</evidence>
<reference evidence="7" key="1">
    <citation type="journal article" date="2019" name="Int. J. Syst. Evol. Microbiol.">
        <title>The Global Catalogue of Microorganisms (GCM) 10K type strain sequencing project: providing services to taxonomists for standard genome sequencing and annotation.</title>
        <authorList>
            <consortium name="The Broad Institute Genomics Platform"/>
            <consortium name="The Broad Institute Genome Sequencing Center for Infectious Disease"/>
            <person name="Wu L."/>
            <person name="Ma J."/>
        </authorList>
    </citation>
    <scope>NUCLEOTIDE SEQUENCE [LARGE SCALE GENOMIC DNA]</scope>
    <source>
        <strain evidence="7">JCM30009</strain>
    </source>
</reference>
<accession>A0ABW1PXW8</accession>
<dbReference type="PANTHER" id="PTHR46972:SF1">
    <property type="entry name" value="FAD DEPENDENT OXIDOREDUCTASE DOMAIN-CONTAINING PROTEIN"/>
    <property type="match status" value="1"/>
</dbReference>
<evidence type="ECO:0000259" key="5">
    <source>
        <dbReference type="Pfam" id="PF01494"/>
    </source>
</evidence>
<dbReference type="RefSeq" id="WP_378108875.1">
    <property type="nucleotide sequence ID" value="NZ_JBHSRG010000004.1"/>
</dbReference>
<dbReference type="Proteomes" id="UP001596169">
    <property type="component" value="Unassembled WGS sequence"/>
</dbReference>
<sequence>MTESHEIAIVGGGIGGLTLARILQQNGLDPVVFERDASRYARDQGGTLDIHADSGQVAIKAAGLEEKFHALARPEGQQMRIVDKTGHCFWEESVAEDNFDRPEIDRKQLRDLLIDSLEPDRIRWDHRLVSTQPAAKGSHSCGLPTRFLPEYLAGTLWYESTRLL</sequence>
<gene>
    <name evidence="6" type="ORF">ACFPZP_07335</name>
</gene>
<evidence type="ECO:0000256" key="3">
    <source>
        <dbReference type="ARBA" id="ARBA00023002"/>
    </source>
</evidence>
<dbReference type="Pfam" id="PF01494">
    <property type="entry name" value="FAD_binding_3"/>
    <property type="match status" value="1"/>
</dbReference>
<dbReference type="Gene3D" id="3.50.50.60">
    <property type="entry name" value="FAD/NAD(P)-binding domain"/>
    <property type="match status" value="1"/>
</dbReference>
<dbReference type="InterPro" id="IPR036188">
    <property type="entry name" value="FAD/NAD-bd_sf"/>
</dbReference>
<dbReference type="SUPFAM" id="SSF51905">
    <property type="entry name" value="FAD/NAD(P)-binding domain"/>
    <property type="match status" value="1"/>
</dbReference>
<evidence type="ECO:0000313" key="7">
    <source>
        <dbReference type="Proteomes" id="UP001596169"/>
    </source>
</evidence>
<evidence type="ECO:0000313" key="6">
    <source>
        <dbReference type="EMBL" id="MFC6120872.1"/>
    </source>
</evidence>